<dbReference type="SUPFAM" id="SSF53850">
    <property type="entry name" value="Periplasmic binding protein-like II"/>
    <property type="match status" value="1"/>
</dbReference>
<evidence type="ECO:0000313" key="12">
    <source>
        <dbReference type="Proteomes" id="UP001434419"/>
    </source>
</evidence>
<reference evidence="6" key="4">
    <citation type="submission" date="2024-06" db="EMBL/GenBank/DDBJ databases">
        <title>Vaginal Lactobacillus fatty acid response mechanisms reveal a metabolite-targeted strategy for bacterial vaginosis treatment.</title>
        <authorList>
            <person name="Zhu M."/>
            <person name="Blainey P.C."/>
            <person name="Bloom S.M."/>
            <person name="Kwon D.S."/>
        </authorList>
    </citation>
    <scope>NUCLEOTIDE SEQUENCE</scope>
    <source>
        <strain evidence="6">194_F1_1</strain>
    </source>
</reference>
<dbReference type="STRING" id="47770.GCA_001567095_02005"/>
<protein>
    <submittedName>
        <fullName evidence="5">Amino acid ABC transporter substrate-binding protein</fullName>
    </submittedName>
</protein>
<keyword evidence="1 2" id="KW-0732">Signal</keyword>
<evidence type="ECO:0000259" key="4">
    <source>
        <dbReference type="SMART" id="SM00079"/>
    </source>
</evidence>
<dbReference type="GO" id="GO:0016020">
    <property type="term" value="C:membrane"/>
    <property type="evidence" value="ECO:0007669"/>
    <property type="project" value="InterPro"/>
</dbReference>
<dbReference type="Gene3D" id="3.40.190.10">
    <property type="entry name" value="Periplasmic binding protein-like II"/>
    <property type="match status" value="2"/>
</dbReference>
<feature type="domain" description="Ionotropic glutamate receptor C-terminal" evidence="4">
    <location>
        <begin position="40"/>
        <end position="264"/>
    </location>
</feature>
<dbReference type="Proteomes" id="UP000067598">
    <property type="component" value="Unassembled WGS sequence"/>
</dbReference>
<dbReference type="GO" id="GO:0015276">
    <property type="term" value="F:ligand-gated monoatomic ion channel activity"/>
    <property type="evidence" value="ECO:0007669"/>
    <property type="project" value="InterPro"/>
</dbReference>
<organism evidence="5 9">
    <name type="scientific">Lactobacillus crispatus</name>
    <dbReference type="NCBI Taxonomy" id="47770"/>
    <lineage>
        <taxon>Bacteria</taxon>
        <taxon>Bacillati</taxon>
        <taxon>Bacillota</taxon>
        <taxon>Bacilli</taxon>
        <taxon>Lactobacillales</taxon>
        <taxon>Lactobacillaceae</taxon>
        <taxon>Lactobacillus</taxon>
    </lineage>
</organism>
<feature type="chain" id="PRO_5044548036" evidence="2">
    <location>
        <begin position="22"/>
        <end position="271"/>
    </location>
</feature>
<feature type="domain" description="Solute-binding protein family 3/N-terminal" evidence="3">
    <location>
        <begin position="40"/>
        <end position="265"/>
    </location>
</feature>
<reference evidence="7 10" key="3">
    <citation type="submission" date="2019-01" db="EMBL/GenBank/DDBJ databases">
        <title>The genome sequence of Lactobacillus crispatus L49.</title>
        <authorList>
            <person name="Zhong J."/>
            <person name="Zhang J."/>
        </authorList>
    </citation>
    <scope>NUCLEOTIDE SEQUENCE [LARGE SCALE GENOMIC DNA]</scope>
    <source>
        <strain evidence="7 10">L49</strain>
    </source>
</reference>
<evidence type="ECO:0000313" key="9">
    <source>
        <dbReference type="Proteomes" id="UP000067598"/>
    </source>
</evidence>
<proteinExistence type="predicted"/>
<comment type="caution">
    <text evidence="5">The sequence shown here is derived from an EMBL/GenBank/DDBJ whole genome shotgun (WGS) entry which is preliminary data.</text>
</comment>
<reference evidence="5 9" key="1">
    <citation type="journal article" date="2016" name="Microbiology (Mosc.)">
        <title>Comparison of Lactobacillus crispatus isolates from Lactobacillus-dominated vaginal microbiomes with isolates from microbiomes containing bacterial vaginosis-associated bacteria.</title>
        <authorList>
            <person name="Abdelmaksoud A.A."/>
            <person name="Koparde V.N."/>
            <person name="Sheth N.U."/>
            <person name="Serrano M.G."/>
            <person name="Glascock A.L."/>
            <person name="Fettweis J.M."/>
            <person name="Strauss Iii J.F."/>
            <person name="Buck G.A."/>
            <person name="Jefferson K.K."/>
        </authorList>
    </citation>
    <scope>NUCLEOTIDE SEQUENCE [LARGE SCALE GENOMIC DNA]</scope>
    <source>
        <strain evidence="5 9">VMC3</strain>
    </source>
</reference>
<evidence type="ECO:0000259" key="3">
    <source>
        <dbReference type="SMART" id="SM00062"/>
    </source>
</evidence>
<evidence type="ECO:0000313" key="8">
    <source>
        <dbReference type="EMBL" id="TDN29977.1"/>
    </source>
</evidence>
<dbReference type="PANTHER" id="PTHR35936:SF34">
    <property type="entry name" value="ABC TRANSPORTER EXTRACELLULAR-BINDING PROTEIN YCKB-RELATED"/>
    <property type="match status" value="1"/>
</dbReference>
<dbReference type="Proteomes" id="UP001434419">
    <property type="component" value="Unassembled WGS sequence"/>
</dbReference>
<evidence type="ECO:0000256" key="1">
    <source>
        <dbReference type="ARBA" id="ARBA00022729"/>
    </source>
</evidence>
<sequence>MKKWILGIVLALTLCLTGCQSVQKEANTQDTWNKIASKKQVVIGLDDSFVPMGFEKKNGQLTGYDIDLAKAVFKQYGIKVSFQTIDWSMNVTELRNGTIDLLWNGYSITPERQKKVAFSKPYLRNRQVLVVKKDSDISSFKQMKNYELGMQTGSTAEQWYETKQDVLHAKKTVLYDTISNSFLDLNAGRIQGILLDEVYADYYIAHMAKSSEYKVIQNDRVPMDLFAVGMRKGDKTLRQKVNQGLAKLQKNGQLRKLNEKWFGRNNSWLGK</sequence>
<dbReference type="InterPro" id="IPR001638">
    <property type="entry name" value="Solute-binding_3/MltF_N"/>
</dbReference>
<reference evidence="8 11" key="2">
    <citation type="submission" date="2017-06" db="EMBL/GenBank/DDBJ databases">
        <authorList>
            <person name="Swanenburg J."/>
            <person name="Kort R."/>
        </authorList>
    </citation>
    <scope>NUCLEOTIDE SEQUENCE [LARGE SCALE GENOMIC DNA]</scope>
    <source>
        <strain evidence="8 11">RL05</strain>
    </source>
</reference>
<evidence type="ECO:0000313" key="6">
    <source>
        <dbReference type="EMBL" id="MES5149994.1"/>
    </source>
</evidence>
<dbReference type="EMBL" id="NKLP01000161">
    <property type="protein sequence ID" value="TDN29977.1"/>
    <property type="molecule type" value="Genomic_DNA"/>
</dbReference>
<dbReference type="AlphaFoldDB" id="A0A120DLS7"/>
<evidence type="ECO:0000256" key="2">
    <source>
        <dbReference type="SAM" id="SignalP"/>
    </source>
</evidence>
<dbReference type="Proteomes" id="UP000295195">
    <property type="component" value="Unassembled WGS sequence"/>
</dbReference>
<dbReference type="CDD" id="cd00996">
    <property type="entry name" value="PBP2_AatB_like"/>
    <property type="match status" value="1"/>
</dbReference>
<evidence type="ECO:0000313" key="10">
    <source>
        <dbReference type="Proteomes" id="UP000289808"/>
    </source>
</evidence>
<gene>
    <name evidence="6" type="ORF">ABVC42_08760</name>
    <name evidence="5" type="ORF">AEL95_07130</name>
    <name evidence="8" type="ORF">CEE75_08980</name>
    <name evidence="7" type="ORF">ERD32_07635</name>
</gene>
<dbReference type="SMART" id="SM00062">
    <property type="entry name" value="PBPb"/>
    <property type="match status" value="1"/>
</dbReference>
<evidence type="ECO:0000313" key="5">
    <source>
        <dbReference type="EMBL" id="KWU03487.1"/>
    </source>
</evidence>
<evidence type="ECO:0000313" key="11">
    <source>
        <dbReference type="Proteomes" id="UP000295195"/>
    </source>
</evidence>
<evidence type="ECO:0000313" key="7">
    <source>
        <dbReference type="EMBL" id="RXF57325.1"/>
    </source>
</evidence>
<accession>A0A120DLS7</accession>
<keyword evidence="12" id="KW-1185">Reference proteome</keyword>
<dbReference type="PATRIC" id="fig|47770.28.peg.863"/>
<dbReference type="Proteomes" id="UP000289808">
    <property type="component" value="Unassembled WGS sequence"/>
</dbReference>
<dbReference type="EMBL" id="SCLX01000043">
    <property type="protein sequence ID" value="RXF57325.1"/>
    <property type="molecule type" value="Genomic_DNA"/>
</dbReference>
<dbReference type="EMBL" id="JBETVU010000012">
    <property type="protein sequence ID" value="MES5149994.1"/>
    <property type="molecule type" value="Genomic_DNA"/>
</dbReference>
<dbReference type="PANTHER" id="PTHR35936">
    <property type="entry name" value="MEMBRANE-BOUND LYTIC MUREIN TRANSGLYCOSYLASE F"/>
    <property type="match status" value="1"/>
</dbReference>
<name>A0A120DLS7_9LACO</name>
<dbReference type="RefSeq" id="WP_005718283.1">
    <property type="nucleotide sequence ID" value="NZ_AP025162.1"/>
</dbReference>
<dbReference type="Pfam" id="PF00497">
    <property type="entry name" value="SBP_bac_3"/>
    <property type="match status" value="1"/>
</dbReference>
<dbReference type="InterPro" id="IPR001320">
    <property type="entry name" value="Iontro_rcpt_C"/>
</dbReference>
<dbReference type="EMBL" id="LJGP01000025">
    <property type="protein sequence ID" value="KWU03487.1"/>
    <property type="molecule type" value="Genomic_DNA"/>
</dbReference>
<feature type="signal peptide" evidence="2">
    <location>
        <begin position="1"/>
        <end position="21"/>
    </location>
</feature>
<dbReference type="SMART" id="SM00079">
    <property type="entry name" value="PBPe"/>
    <property type="match status" value="1"/>
</dbReference>